<protein>
    <submittedName>
        <fullName evidence="1">Winged helix DNA-binding domain-containing protein</fullName>
    </submittedName>
</protein>
<dbReference type="PANTHER" id="PTHR38479">
    <property type="entry name" value="LMO0824 PROTEIN"/>
    <property type="match status" value="1"/>
</dbReference>
<proteinExistence type="predicted"/>
<accession>A0A9X5CID4</accession>
<dbReference type="EMBL" id="JAAGNA010000370">
    <property type="protein sequence ID" value="NEC49001.1"/>
    <property type="molecule type" value="Genomic_DNA"/>
</dbReference>
<keyword evidence="2" id="KW-1185">Reference proteome</keyword>
<sequence length="365" mass="40271">MVERLTARALNRATLQRQLLTTRTRLSPLAVIEHLAGLQAQDPDPPYIGLWSRIDGFRIEDLTTLLEQRAVVRATLFRGTQHLVTADDYLWVRPLLQPMLDRWRKGGFGRQTAGVDLGELAEAARGALTGGRTLNRPELGRLLAERWPGCDPVALARSVQGLLPVVHPPPDGTWGRRGATPFALAEEWLGRALTAGTSMERLVLRYLAAFGPATVKDVQAWSGTTRLRAVVEELRPRLEVFAGENGEELFDLPDAPLPGPDTEVPVRFLAALDNVVLAHADRSRFMSDDRRPYVIVEPAVLVDGVVRALWGIERQKGTAVLTVKCFSPLGAREKEEVTGEGARLLRFAAGDAERHEIRFAPVDSD</sequence>
<reference evidence="1 2" key="1">
    <citation type="submission" date="2020-01" db="EMBL/GenBank/DDBJ databases">
        <title>Insect and environment-associated Actinomycetes.</title>
        <authorList>
            <person name="Currrie C."/>
            <person name="Chevrette M."/>
            <person name="Carlson C."/>
            <person name="Stubbendieck R."/>
            <person name="Wendt-Pienkowski E."/>
        </authorList>
    </citation>
    <scope>NUCLEOTIDE SEQUENCE [LARGE SCALE GENOMIC DNA]</scope>
    <source>
        <strain evidence="1 2">SID8189</strain>
    </source>
</reference>
<comment type="caution">
    <text evidence="1">The sequence shown here is derived from an EMBL/GenBank/DDBJ whole genome shotgun (WGS) entry which is preliminary data.</text>
</comment>
<evidence type="ECO:0000313" key="1">
    <source>
        <dbReference type="EMBL" id="NEC49001.1"/>
    </source>
</evidence>
<dbReference type="Proteomes" id="UP000471745">
    <property type="component" value="Unassembled WGS sequence"/>
</dbReference>
<dbReference type="InterPro" id="IPR009351">
    <property type="entry name" value="AlkZ-like"/>
</dbReference>
<organism evidence="1 2">
    <name type="scientific">Actinospica acidiphila</name>
    <dbReference type="NCBI Taxonomy" id="304899"/>
    <lineage>
        <taxon>Bacteria</taxon>
        <taxon>Bacillati</taxon>
        <taxon>Actinomycetota</taxon>
        <taxon>Actinomycetes</taxon>
        <taxon>Catenulisporales</taxon>
        <taxon>Actinospicaceae</taxon>
        <taxon>Actinospica</taxon>
    </lineage>
</organism>
<keyword evidence="1" id="KW-0238">DNA-binding</keyword>
<evidence type="ECO:0000313" key="2">
    <source>
        <dbReference type="Proteomes" id="UP000471745"/>
    </source>
</evidence>
<dbReference type="Pfam" id="PF06224">
    <property type="entry name" value="AlkZ-like"/>
    <property type="match status" value="1"/>
</dbReference>
<dbReference type="PANTHER" id="PTHR38479:SF2">
    <property type="entry name" value="WINGED HELIX DNA-BINDING DOMAIN-CONTAINING PROTEIN"/>
    <property type="match status" value="1"/>
</dbReference>
<gene>
    <name evidence="1" type="ORF">G3I18_10485</name>
</gene>
<dbReference type="AlphaFoldDB" id="A0A9X5CID4"/>
<name>A0A9X5CID4_9ACTN</name>
<dbReference type="RefSeq" id="WP_163088008.1">
    <property type="nucleotide sequence ID" value="NZ_JAAGNA010000370.1"/>
</dbReference>
<dbReference type="GO" id="GO:0003677">
    <property type="term" value="F:DNA binding"/>
    <property type="evidence" value="ECO:0007669"/>
    <property type="project" value="UniProtKB-KW"/>
</dbReference>